<evidence type="ECO:0000313" key="2">
    <source>
        <dbReference type="EMBL" id="ADB74044.1"/>
    </source>
</evidence>
<proteinExistence type="predicted"/>
<dbReference type="HOGENOM" id="CLU_1259929_0_0_11"/>
<evidence type="ECO:0000256" key="1">
    <source>
        <dbReference type="SAM" id="MobiDB-lite"/>
    </source>
</evidence>
<dbReference type="Proteomes" id="UP000001382">
    <property type="component" value="Chromosome"/>
</dbReference>
<name>D2SB96_GEOOG</name>
<gene>
    <name evidence="2" type="ordered locus">Gobs_1307</name>
</gene>
<dbReference type="OrthoDB" id="5174199at2"/>
<reference evidence="2 3" key="1">
    <citation type="journal article" date="2010" name="Stand. Genomic Sci.">
        <title>Complete genome sequence of Geodermatophilus obscurus type strain (G-20).</title>
        <authorList>
            <person name="Ivanova N."/>
            <person name="Sikorski J."/>
            <person name="Jando M."/>
            <person name="Munk C."/>
            <person name="Lapidus A."/>
            <person name="Glavina Del Rio T."/>
            <person name="Copeland A."/>
            <person name="Tice H."/>
            <person name="Cheng J.-F."/>
            <person name="Lucas S."/>
            <person name="Chen F."/>
            <person name="Nolan M."/>
            <person name="Bruce D."/>
            <person name="Goodwin L."/>
            <person name="Pitluck S."/>
            <person name="Mavromatis K."/>
            <person name="Mikhailova N."/>
            <person name="Pati A."/>
            <person name="Chen A."/>
            <person name="Palaniappan K."/>
            <person name="Land M."/>
            <person name="Hauser L."/>
            <person name="Chang Y.-J."/>
            <person name="Jeffries C.D."/>
            <person name="Meincke L."/>
            <person name="Brettin T."/>
            <person name="Detter J.C."/>
            <person name="Detter J.C."/>
            <person name="Rohde M."/>
            <person name="Goeker M."/>
            <person name="Bristow J."/>
            <person name="Eisen J.A."/>
            <person name="Markowitz V."/>
            <person name="Hugenholtz P."/>
            <person name="Kyrpides N.C."/>
            <person name="Klenk H.-P."/>
        </authorList>
    </citation>
    <scope>NUCLEOTIDE SEQUENCE [LARGE SCALE GENOMIC DNA]</scope>
    <source>
        <strain evidence="3">ATCC 25078 / DSM 43160 / JCM 3152 / KCC A-0152 / KCTC 9177 / NBRC 13315 / NRRL B-3577 / G-20</strain>
    </source>
</reference>
<sequence>MTVLCQQPFDLLPDVEWWRAAELATTAAVAGRPITLTCLFDRTRTPAADRHMARATHPALLLDGSTLANPDHRPPAPAGGDGPDGGRVLAEAVLDPAVSTGNRAWWHDQLRRAGVEGSRRDELVFVLHEAVTTVAAQDGDRRGVPVRLWAAGDAAGCDLLTRSPHEPLEPHRWPTDRDLVMLWLAEEVSPTVTVQVQPHGPGSRIRVRSGPPDGHHGGR</sequence>
<organism evidence="2 3">
    <name type="scientific">Geodermatophilus obscurus (strain ATCC 25078 / DSM 43160 / JCM 3152 / CCUG 61914 / KCC A-0152 / KCTC 9177 / NBRC 13315 / NRRL B-3577 / G-20)</name>
    <dbReference type="NCBI Taxonomy" id="526225"/>
    <lineage>
        <taxon>Bacteria</taxon>
        <taxon>Bacillati</taxon>
        <taxon>Actinomycetota</taxon>
        <taxon>Actinomycetes</taxon>
        <taxon>Geodermatophilales</taxon>
        <taxon>Geodermatophilaceae</taxon>
        <taxon>Geodermatophilus</taxon>
    </lineage>
</organism>
<dbReference type="RefSeq" id="WP_012947485.1">
    <property type="nucleotide sequence ID" value="NC_013757.1"/>
</dbReference>
<feature type="region of interest" description="Disordered" evidence="1">
    <location>
        <begin position="64"/>
        <end position="87"/>
    </location>
</feature>
<evidence type="ECO:0000313" key="3">
    <source>
        <dbReference type="Proteomes" id="UP000001382"/>
    </source>
</evidence>
<keyword evidence="3" id="KW-1185">Reference proteome</keyword>
<dbReference type="STRING" id="526225.Gobs_1307"/>
<dbReference type="AlphaFoldDB" id="D2SB96"/>
<reference evidence="3" key="2">
    <citation type="submission" date="2010-01" db="EMBL/GenBank/DDBJ databases">
        <title>The complete genome of Geodermatophilus obscurus DSM 43160.</title>
        <authorList>
            <consortium name="US DOE Joint Genome Institute (JGI-PGF)"/>
            <person name="Lucas S."/>
            <person name="Copeland A."/>
            <person name="Lapidus A."/>
            <person name="Glavina del Rio T."/>
            <person name="Dalin E."/>
            <person name="Tice H."/>
            <person name="Bruce D."/>
            <person name="Goodwin L."/>
            <person name="Pitluck S."/>
            <person name="Kyrpides N."/>
            <person name="Mavromatis K."/>
            <person name="Ivanova N."/>
            <person name="Munk A.C."/>
            <person name="Brettin T."/>
            <person name="Detter J.C."/>
            <person name="Han C."/>
            <person name="Larimer F."/>
            <person name="Land M."/>
            <person name="Hauser L."/>
            <person name="Markowitz V."/>
            <person name="Cheng J.-F."/>
            <person name="Hugenholtz P."/>
            <person name="Woyke T."/>
            <person name="Wu D."/>
            <person name="Jando M."/>
            <person name="Schneider S."/>
            <person name="Klenk H.-P."/>
            <person name="Eisen J.A."/>
        </authorList>
    </citation>
    <scope>NUCLEOTIDE SEQUENCE [LARGE SCALE GENOMIC DNA]</scope>
    <source>
        <strain evidence="3">ATCC 25078 / DSM 43160 / JCM 3152 / KCC A-0152 / KCTC 9177 / NBRC 13315 / NRRL B-3577 / G-20</strain>
    </source>
</reference>
<accession>D2SB96</accession>
<dbReference type="EMBL" id="CP001867">
    <property type="protein sequence ID" value="ADB74044.1"/>
    <property type="molecule type" value="Genomic_DNA"/>
</dbReference>
<feature type="region of interest" description="Disordered" evidence="1">
    <location>
        <begin position="195"/>
        <end position="219"/>
    </location>
</feature>
<protein>
    <submittedName>
        <fullName evidence="2">Uncharacterized protein</fullName>
    </submittedName>
</protein>
<dbReference type="KEGG" id="gob:Gobs_1307"/>